<dbReference type="Proteomes" id="UP000050761">
    <property type="component" value="Unassembled WGS sequence"/>
</dbReference>
<evidence type="ECO:0000313" key="3">
    <source>
        <dbReference type="WBParaSite" id="HPBE_0002332801-mRNA-1"/>
    </source>
</evidence>
<evidence type="ECO:0000313" key="1">
    <source>
        <dbReference type="EMBL" id="VDP38058.1"/>
    </source>
</evidence>
<protein>
    <submittedName>
        <fullName evidence="3">FAT domain-containing protein</fullName>
    </submittedName>
</protein>
<name>A0A183GKV8_HELPZ</name>
<accession>A0A3P8DVK3</accession>
<dbReference type="EMBL" id="UZAH01034936">
    <property type="protein sequence ID" value="VDP38058.1"/>
    <property type="molecule type" value="Genomic_DNA"/>
</dbReference>
<sequence>MWHQELLDLAAQRKRRLEDNRRLCQFWWDVADLKNSIKDQERLYRYWQGYRDCVTFLVKHKNAENNLSDIERQLEHYQRMAISYWLRIFLEIRDYPRKLRELAERDGRDSPAVLTTIRLMQDPEAKTCVYGRLVDIFRKQNIFVSLY</sequence>
<dbReference type="SUPFAM" id="SSF46966">
    <property type="entry name" value="Spectrin repeat"/>
    <property type="match status" value="1"/>
</dbReference>
<proteinExistence type="predicted"/>
<dbReference type="AlphaFoldDB" id="A0A183GKV8"/>
<reference evidence="1 2" key="1">
    <citation type="submission" date="2018-11" db="EMBL/GenBank/DDBJ databases">
        <authorList>
            <consortium name="Pathogen Informatics"/>
        </authorList>
    </citation>
    <scope>NUCLEOTIDE SEQUENCE [LARGE SCALE GENOMIC DNA]</scope>
</reference>
<accession>A0A183GKV8</accession>
<evidence type="ECO:0000313" key="2">
    <source>
        <dbReference type="Proteomes" id="UP000050761"/>
    </source>
</evidence>
<dbReference type="WBParaSite" id="HPBE_0002332801-mRNA-1">
    <property type="protein sequence ID" value="HPBE_0002332801-mRNA-1"/>
    <property type="gene ID" value="HPBE_0002332801"/>
</dbReference>
<keyword evidence="2" id="KW-1185">Reference proteome</keyword>
<dbReference type="OrthoDB" id="6018565at2759"/>
<reference evidence="3" key="2">
    <citation type="submission" date="2019-09" db="UniProtKB">
        <authorList>
            <consortium name="WormBaseParasite"/>
        </authorList>
    </citation>
    <scope>IDENTIFICATION</scope>
</reference>
<gene>
    <name evidence="1" type="ORF">HPBE_LOCUS23327</name>
</gene>
<organism evidence="2 3">
    <name type="scientific">Heligmosomoides polygyrus</name>
    <name type="common">Parasitic roundworm</name>
    <dbReference type="NCBI Taxonomy" id="6339"/>
    <lineage>
        <taxon>Eukaryota</taxon>
        <taxon>Metazoa</taxon>
        <taxon>Ecdysozoa</taxon>
        <taxon>Nematoda</taxon>
        <taxon>Chromadorea</taxon>
        <taxon>Rhabditida</taxon>
        <taxon>Rhabditina</taxon>
        <taxon>Rhabditomorpha</taxon>
        <taxon>Strongyloidea</taxon>
        <taxon>Heligmosomidae</taxon>
        <taxon>Heligmosomoides</taxon>
    </lineage>
</organism>
<dbReference type="Gene3D" id="1.20.58.60">
    <property type="match status" value="1"/>
</dbReference>